<dbReference type="EMBL" id="CP072943">
    <property type="protein sequence ID" value="QTX31944.1"/>
    <property type="molecule type" value="Genomic_DNA"/>
</dbReference>
<evidence type="ECO:0000313" key="2">
    <source>
        <dbReference type="Proteomes" id="UP000671879"/>
    </source>
</evidence>
<evidence type="ECO:0000313" key="1">
    <source>
        <dbReference type="EMBL" id="QTX31944.1"/>
    </source>
</evidence>
<dbReference type="AlphaFoldDB" id="A0A9Q7EVF0"/>
<dbReference type="Proteomes" id="UP000671879">
    <property type="component" value="Chromosome"/>
</dbReference>
<sequence length="72" mass="8258">MAAKIYCRERRKAGCEEKRPRYRVVAVSGADLKVYAKHLRFDEIKKIADEIGAELVLLEGGKGDRRHRDDEA</sequence>
<keyword evidence="2" id="KW-1185">Reference proteome</keyword>
<name>A0A9Q7EVF0_9BACT</name>
<gene>
    <name evidence="1" type="ORF">KAR29_11570</name>
</gene>
<dbReference type="KEGG" id="aram:KAR29_11570"/>
<organism evidence="1 2">
    <name type="scientific">Aminithiophilus ramosus</name>
    <dbReference type="NCBI Taxonomy" id="3029084"/>
    <lineage>
        <taxon>Bacteria</taxon>
        <taxon>Thermotogati</taxon>
        <taxon>Synergistota</taxon>
        <taxon>Synergistia</taxon>
        <taxon>Synergistales</taxon>
        <taxon>Aminithiophilaceae</taxon>
        <taxon>Aminithiophilus</taxon>
    </lineage>
</organism>
<proteinExistence type="predicted"/>
<protein>
    <submittedName>
        <fullName evidence="1">Uncharacterized protein</fullName>
    </submittedName>
</protein>
<dbReference type="RefSeq" id="WP_274373143.1">
    <property type="nucleotide sequence ID" value="NZ_CP072943.1"/>
</dbReference>
<reference evidence="2" key="1">
    <citation type="submission" date="2021-04" db="EMBL/GenBank/DDBJ databases">
        <title>A novel Synergistetes isolate from a pyrite-forming mixed culture.</title>
        <authorList>
            <person name="Bunk B."/>
            <person name="Sproer C."/>
            <person name="Spring S."/>
            <person name="Pester M."/>
        </authorList>
    </citation>
    <scope>NUCLEOTIDE SEQUENCE [LARGE SCALE GENOMIC DNA]</scope>
    <source>
        <strain evidence="2">J.5.4.2-T.3.5.2</strain>
    </source>
</reference>
<accession>A0A9Q7EVF0</accession>